<evidence type="ECO:0000256" key="8">
    <source>
        <dbReference type="ARBA" id="ARBA00022692"/>
    </source>
</evidence>
<keyword evidence="9" id="KW-0256">Endoplasmic reticulum</keyword>
<dbReference type="GO" id="GO:0106073">
    <property type="term" value="F:dolichyl pyrophosphate Glc2Man9GlcNAc2 alpha-1,2-glucosyltransferase activity"/>
    <property type="evidence" value="ECO:0007669"/>
    <property type="project" value="UniProtKB-UniRule"/>
</dbReference>
<dbReference type="InterPro" id="IPR016900">
    <property type="entry name" value="Alg10"/>
</dbReference>
<feature type="transmembrane region" description="Helical" evidence="14">
    <location>
        <begin position="236"/>
        <end position="256"/>
    </location>
</feature>
<evidence type="ECO:0000256" key="14">
    <source>
        <dbReference type="PIRNR" id="PIRNR028810"/>
    </source>
</evidence>
<evidence type="ECO:0000256" key="6">
    <source>
        <dbReference type="ARBA" id="ARBA00022676"/>
    </source>
</evidence>
<dbReference type="GO" id="GO:0005789">
    <property type="term" value="C:endoplasmic reticulum membrane"/>
    <property type="evidence" value="ECO:0007669"/>
    <property type="project" value="UniProtKB-SubCell"/>
</dbReference>
<dbReference type="EMBL" id="GBBM01000086">
    <property type="protein sequence ID" value="JAC35332.1"/>
    <property type="molecule type" value="mRNA"/>
</dbReference>
<evidence type="ECO:0000313" key="16">
    <source>
        <dbReference type="EMBL" id="JAC35332.1"/>
    </source>
</evidence>
<dbReference type="Pfam" id="PF04922">
    <property type="entry name" value="DIE2_ALG10"/>
    <property type="match status" value="1"/>
</dbReference>
<keyword evidence="7 16" id="KW-0808">Transferase</keyword>
<feature type="transmembrane region" description="Helical" evidence="14">
    <location>
        <begin position="63"/>
        <end position="86"/>
    </location>
</feature>
<name>A0A023GNA7_AMBTT</name>
<feature type="transmembrane region" description="Helical" evidence="14">
    <location>
        <begin position="383"/>
        <end position="411"/>
    </location>
</feature>
<evidence type="ECO:0000256" key="3">
    <source>
        <dbReference type="ARBA" id="ARBA00010600"/>
    </source>
</evidence>
<evidence type="ECO:0000256" key="15">
    <source>
        <dbReference type="SAM" id="SignalP"/>
    </source>
</evidence>
<feature type="transmembrane region" description="Helical" evidence="14">
    <location>
        <begin position="123"/>
        <end position="143"/>
    </location>
</feature>
<feature type="transmembrane region" description="Helical" evidence="14">
    <location>
        <begin position="423"/>
        <end position="442"/>
    </location>
</feature>
<comment type="similarity">
    <text evidence="3 14">Belongs to the ALG10 glucosyltransferase family.</text>
</comment>
<keyword evidence="15" id="KW-0732">Signal</keyword>
<feature type="transmembrane region" description="Helical" evidence="14">
    <location>
        <begin position="276"/>
        <end position="298"/>
    </location>
</feature>
<comment type="catalytic activity">
    <reaction evidence="13">
        <text>an alpha-D-Glc-(1-&gt;3)-alpha-D-Glc-(1-&gt;3)-alpha-D-Man-(1-&gt;2)-alpha-D-Man-(1-&gt;2)-alpha-D-Man-(1-&gt;3)-[alpha-D-Man-(1-&gt;2)-alpha-D-Man-(1-&gt;3)-[alpha-D-Man-(1-&gt;2)-alpha-D-Man-(1-&gt;6)]-alpha-D-Man-(1-&gt;6)]-beta-D-Man-(1-&gt;4)-beta-D-GlcNAc-(1-&gt;4)-alpha-D-GlcNAc-diphospho-di-trans,poly-cis-dolichol + a di-trans,poly-cis-dolichyl beta-D-glucosyl phosphate = a alpha-D-Glc-(1-&gt;2)-alpha-D-Glc-(1-&gt;3)-alpha-D-Glc-(1-&gt;3)-alpha-D-Man-(1-&gt;2)-alpha-D-Man-(1-&gt;2)-alpha-D-Man-(1-&gt;3)-[alpha-D-Man-(1-&gt;2)-alpha-D-Man-(1-&gt;3)-[alpha-D-Man-(1-&gt;2)-alpha-D-Man-(1-&gt;6)]-alpha-D-Man-(1-&gt;6)]-beta-D-Man-(1-&gt;4)-beta-D-GlcNAc-(1-&gt;4)-alpha-D-GlcNAc-diphospho-di-trans,poly-cis-dolichol + a di-trans,poly-cis-dolichyl phosphate + H(+)</text>
        <dbReference type="Rhea" id="RHEA:29543"/>
        <dbReference type="Rhea" id="RHEA-COMP:19498"/>
        <dbReference type="Rhea" id="RHEA-COMP:19502"/>
        <dbReference type="Rhea" id="RHEA-COMP:19512"/>
        <dbReference type="Rhea" id="RHEA-COMP:19522"/>
        <dbReference type="ChEBI" id="CHEBI:15378"/>
        <dbReference type="ChEBI" id="CHEBI:57525"/>
        <dbReference type="ChEBI" id="CHEBI:57683"/>
        <dbReference type="ChEBI" id="CHEBI:132522"/>
        <dbReference type="ChEBI" id="CHEBI:132523"/>
        <dbReference type="EC" id="2.4.1.256"/>
    </reaction>
    <physiologicalReaction direction="left-to-right" evidence="13">
        <dbReference type="Rhea" id="RHEA:29544"/>
    </physiologicalReaction>
</comment>
<dbReference type="PANTHER" id="PTHR12989:SF10">
    <property type="entry name" value="DOL-P-GLC:GLC(2)MAN(9)GLCNAC(2)-PP-DOL ALPHA-1,2-GLUCOSYLTRANSFERASE-RELATED"/>
    <property type="match status" value="1"/>
</dbReference>
<feature type="transmembrane region" description="Helical" evidence="14">
    <location>
        <begin position="353"/>
        <end position="371"/>
    </location>
</feature>
<feature type="signal peptide" evidence="15">
    <location>
        <begin position="1"/>
        <end position="27"/>
    </location>
</feature>
<comment type="pathway">
    <text evidence="2">Protein modification; protein glycosylation.</text>
</comment>
<evidence type="ECO:0000256" key="10">
    <source>
        <dbReference type="ARBA" id="ARBA00022989"/>
    </source>
</evidence>
<accession>A0A023GNA7</accession>
<evidence type="ECO:0000256" key="1">
    <source>
        <dbReference type="ARBA" id="ARBA00004477"/>
    </source>
</evidence>
<keyword evidence="6 14" id="KW-0328">Glycosyltransferase</keyword>
<feature type="transmembrane region" description="Helical" evidence="14">
    <location>
        <begin position="155"/>
        <end position="175"/>
    </location>
</feature>
<keyword evidence="8 14" id="KW-0812">Transmembrane</keyword>
<reference evidence="16" key="1">
    <citation type="submission" date="2014-03" db="EMBL/GenBank/DDBJ databases">
        <title>The sialotranscriptome of Amblyomma triste, Amblyomma parvum and Amblyomma cajennense ticks, uncovered by 454-based RNA-seq.</title>
        <authorList>
            <person name="Garcia G.R."/>
            <person name="Gardinassi L.G."/>
            <person name="Ribeiro J.M."/>
            <person name="Anatriello E."/>
            <person name="Ferreira B.R."/>
            <person name="Moreira H.N."/>
            <person name="Mafra C."/>
            <person name="Olegario M.M."/>
            <person name="Szabo P.J."/>
            <person name="Miranda-Santos I.K."/>
            <person name="Maruyama S.R."/>
        </authorList>
    </citation>
    <scope>NUCLEOTIDE SEQUENCE</scope>
    <source>
        <strain evidence="16">Mato Grasso do Sul</strain>
        <tissue evidence="16">Salivary glands</tissue>
    </source>
</reference>
<dbReference type="AlphaFoldDB" id="A0A023GNA7"/>
<evidence type="ECO:0000256" key="12">
    <source>
        <dbReference type="ARBA" id="ARBA00044727"/>
    </source>
</evidence>
<dbReference type="EC" id="2.4.1.256" evidence="4 14"/>
<organism evidence="16">
    <name type="scientific">Amblyomma triste</name>
    <name type="common">Neotropical tick</name>
    <dbReference type="NCBI Taxonomy" id="251400"/>
    <lineage>
        <taxon>Eukaryota</taxon>
        <taxon>Metazoa</taxon>
        <taxon>Ecdysozoa</taxon>
        <taxon>Arthropoda</taxon>
        <taxon>Chelicerata</taxon>
        <taxon>Arachnida</taxon>
        <taxon>Acari</taxon>
        <taxon>Parasitiformes</taxon>
        <taxon>Ixodida</taxon>
        <taxon>Ixodoidea</taxon>
        <taxon>Ixodidae</taxon>
        <taxon>Amblyomminae</taxon>
        <taxon>Amblyomma</taxon>
    </lineage>
</organism>
<comment type="caution">
    <text evidence="14">Lacks conserved residue(s) required for the propagation of feature annotation.</text>
</comment>
<dbReference type="PANTHER" id="PTHR12989">
    <property type="entry name" value="ALPHA-1,2-GLUCOSYLTRANSFERASE ALG10"/>
    <property type="match status" value="1"/>
</dbReference>
<keyword evidence="11 14" id="KW-0472">Membrane</keyword>
<feature type="chain" id="PRO_5001518002" description="Dol-P-Glc:Glc(2)Man(9)GlcNAc(2)-PP-Dol alpha-1,2-glucosyltransferase" evidence="15">
    <location>
        <begin position="28"/>
        <end position="459"/>
    </location>
</feature>
<evidence type="ECO:0000256" key="13">
    <source>
        <dbReference type="ARBA" id="ARBA00048064"/>
    </source>
</evidence>
<dbReference type="GO" id="GO:0006488">
    <property type="term" value="P:dolichol-linked oligosaccharide biosynthetic process"/>
    <property type="evidence" value="ECO:0007669"/>
    <property type="project" value="UniProtKB-UniRule"/>
</dbReference>
<evidence type="ECO:0000256" key="11">
    <source>
        <dbReference type="ARBA" id="ARBA00023136"/>
    </source>
</evidence>
<evidence type="ECO:0000256" key="7">
    <source>
        <dbReference type="ARBA" id="ARBA00022679"/>
    </source>
</evidence>
<keyword evidence="10 14" id="KW-1133">Transmembrane helix</keyword>
<evidence type="ECO:0000256" key="4">
    <source>
        <dbReference type="ARBA" id="ARBA00011967"/>
    </source>
</evidence>
<proteinExistence type="evidence at transcript level"/>
<dbReference type="PIRSF" id="PIRSF028810">
    <property type="entry name" value="Alpha1_2_glucosyltferase_Alg10"/>
    <property type="match status" value="1"/>
</dbReference>
<evidence type="ECO:0000256" key="9">
    <source>
        <dbReference type="ARBA" id="ARBA00022824"/>
    </source>
</evidence>
<sequence length="459" mass="52235">MYLVVFLAIFAALLLSSVLVSLSVHHAQPTPYMDEIFHVPQAQNYCAYNMSHWDPMITTPPGLYLTSLLLLLPLKLAGSSAFCTLFSLRCTNIVFALGNFYVSSLIAIKLAGGGDSKTCTKLVIASAALSLLPVLHFFTFLYYTDPGTVFFLQLMYLYSLYDRHYFAAGFGAIAVPYRQTAIVWLFMVAGCKAFDIADKMLCGSDRKAGSVSCMFGRVLAEPSKQALLMVDLTKRVLSDCLGYIIVGISFVTFVIVNDGIVLGDKASHQACMHWPQLGYFMLFTLVHAAPYLLLPRIFRDFSSSILRQPFMYAMIVPACVFAVQKFTYVHPFLLADNRHFPFYLWRRLLGKSELVRCCLVPVYIYAGYAMLHQLRHKKLSWRLLFIVCVAAATVPQKLLEFRYFIIPYLFFRQQLKDVKNWQVLLELAANLCLNSVVMWLFLNRTFTWKGDLAVQRFMW</sequence>
<protein>
    <recommendedName>
        <fullName evidence="5 14">Dol-P-Glc:Glc(2)Man(9)GlcNAc(2)-PP-Dol alpha-1,2-glucosyltransferase</fullName>
        <ecNumber evidence="4 14">2.4.1.256</ecNumber>
    </recommendedName>
</protein>
<comment type="function">
    <text evidence="12">Dol-P-Glc:Glc(2)Man(9)GlcNAc(2)-PP-Dol alpha-1,2-glucosyltransferase that operates in the biosynthetic pathway of dolichol-linked oligosaccharides, the glycan precursors employed in protein asparagine (N)-glycosylation. The assembly of dolichol-linked oligosaccharides begins on the cytosolic side of the endoplasmic reticulum membrane and finishes in its lumen. The sequential addition of sugars to dolichol pyrophosphate produces dolichol-linked oligosaccharides containing fourteen sugars, including two GlcNAcs, nine mannoses and three glucoses. Once assembled, the oligosaccharide is transferred from the lipid to nascent proteins by oligosaccharyltransferases. In the lumen of the endoplasmic reticulum, adds the third and last glucose residue from dolichyl phosphate glucose (Dol-P-Glc) onto the lipid-linked oligosaccharide intermediate Glc(2)Man(9)GlcNAc(2)-PP-Dol to produce Glc(3)Man(9)GlcNAc(2)-PP-Dol.</text>
</comment>
<evidence type="ECO:0000256" key="2">
    <source>
        <dbReference type="ARBA" id="ARBA00004922"/>
    </source>
</evidence>
<evidence type="ECO:0000256" key="5">
    <source>
        <dbReference type="ARBA" id="ARBA00018512"/>
    </source>
</evidence>
<comment type="subcellular location">
    <subcellularLocation>
        <location evidence="1">Endoplasmic reticulum membrane</location>
        <topology evidence="1">Multi-pass membrane protein</topology>
    </subcellularLocation>
</comment>
<feature type="transmembrane region" description="Helical" evidence="14">
    <location>
        <begin position="310"/>
        <end position="333"/>
    </location>
</feature>